<dbReference type="Proteomes" id="UP001163603">
    <property type="component" value="Chromosome 2"/>
</dbReference>
<protein>
    <submittedName>
        <fullName evidence="1">Uncharacterized protein</fullName>
    </submittedName>
</protein>
<reference evidence="2" key="1">
    <citation type="journal article" date="2023" name="G3 (Bethesda)">
        <title>Genome assembly and association tests identify interacting loci associated with vigor, precocity, and sex in interspecific pistachio rootstocks.</title>
        <authorList>
            <person name="Palmer W."/>
            <person name="Jacygrad E."/>
            <person name="Sagayaradj S."/>
            <person name="Cavanaugh K."/>
            <person name="Han R."/>
            <person name="Bertier L."/>
            <person name="Beede B."/>
            <person name="Kafkas S."/>
            <person name="Golino D."/>
            <person name="Preece J."/>
            <person name="Michelmore R."/>
        </authorList>
    </citation>
    <scope>NUCLEOTIDE SEQUENCE [LARGE SCALE GENOMIC DNA]</scope>
</reference>
<proteinExistence type="predicted"/>
<sequence length="173" mass="19557">MDVSVRFKAFILSIFIKIFQHLPRAAPLPAPAPLPTTFIHHETVDENHPEPAAPVADQYNLDWAMIMIGFCLPSAVEIALQSLNTQSRLSPMFHFLSLAIILSFSFLFVSKFMRLKFPLIAQVLERVGVLFAVTAVFVAFTIPFPFWLKCITWALYAISVITIIVCVICNRIY</sequence>
<dbReference type="EMBL" id="CM047737">
    <property type="protein sequence ID" value="KAJ0049129.1"/>
    <property type="molecule type" value="Genomic_DNA"/>
</dbReference>
<name>A0ACC0ZEW6_9ROSI</name>
<comment type="caution">
    <text evidence="1">The sequence shown here is derived from an EMBL/GenBank/DDBJ whole genome shotgun (WGS) entry which is preliminary data.</text>
</comment>
<organism evidence="1 2">
    <name type="scientific">Pistacia integerrima</name>
    <dbReference type="NCBI Taxonomy" id="434235"/>
    <lineage>
        <taxon>Eukaryota</taxon>
        <taxon>Viridiplantae</taxon>
        <taxon>Streptophyta</taxon>
        <taxon>Embryophyta</taxon>
        <taxon>Tracheophyta</taxon>
        <taxon>Spermatophyta</taxon>
        <taxon>Magnoliopsida</taxon>
        <taxon>eudicotyledons</taxon>
        <taxon>Gunneridae</taxon>
        <taxon>Pentapetalae</taxon>
        <taxon>rosids</taxon>
        <taxon>malvids</taxon>
        <taxon>Sapindales</taxon>
        <taxon>Anacardiaceae</taxon>
        <taxon>Pistacia</taxon>
    </lineage>
</organism>
<accession>A0ACC0ZEW6</accession>
<keyword evidence="2" id="KW-1185">Reference proteome</keyword>
<gene>
    <name evidence="1" type="ORF">Pint_16332</name>
</gene>
<evidence type="ECO:0000313" key="1">
    <source>
        <dbReference type="EMBL" id="KAJ0049129.1"/>
    </source>
</evidence>
<evidence type="ECO:0000313" key="2">
    <source>
        <dbReference type="Proteomes" id="UP001163603"/>
    </source>
</evidence>